<accession>A0A9Q7E7U5</accession>
<protein>
    <submittedName>
        <fullName evidence="2">Uncharacterized protein</fullName>
    </submittedName>
</protein>
<dbReference type="AlphaFoldDB" id="A0A9Q7E7U5"/>
<keyword evidence="1" id="KW-0812">Transmembrane</keyword>
<keyword evidence="1" id="KW-1133">Transmembrane helix</keyword>
<organism evidence="2 3">
    <name type="scientific">Myroides odoratus</name>
    <name type="common">Flavobacterium odoratum</name>
    <dbReference type="NCBI Taxonomy" id="256"/>
    <lineage>
        <taxon>Bacteria</taxon>
        <taxon>Pseudomonadati</taxon>
        <taxon>Bacteroidota</taxon>
        <taxon>Flavobacteriia</taxon>
        <taxon>Flavobacteriales</taxon>
        <taxon>Flavobacteriaceae</taxon>
        <taxon>Myroides</taxon>
    </lineage>
</organism>
<evidence type="ECO:0000313" key="3">
    <source>
        <dbReference type="Proteomes" id="UP000596202"/>
    </source>
</evidence>
<dbReference type="RefSeq" id="WP_002988471.1">
    <property type="nucleotide sequence ID" value="NZ_CP068108.1"/>
</dbReference>
<dbReference type="Proteomes" id="UP000596202">
    <property type="component" value="Chromosome"/>
</dbReference>
<keyword evidence="1" id="KW-0472">Membrane</keyword>
<proteinExistence type="predicted"/>
<name>A0A9Q7E7U5_MYROD</name>
<dbReference type="GeneID" id="93529425"/>
<dbReference type="OrthoDB" id="1445053at2"/>
<feature type="transmembrane region" description="Helical" evidence="1">
    <location>
        <begin position="295"/>
        <end position="315"/>
    </location>
</feature>
<gene>
    <name evidence="2" type="ORF">I6I88_17215</name>
</gene>
<feature type="transmembrane region" description="Helical" evidence="1">
    <location>
        <begin position="42"/>
        <end position="61"/>
    </location>
</feature>
<reference evidence="2 3" key="1">
    <citation type="submission" date="2021-01" db="EMBL/GenBank/DDBJ databases">
        <title>FDA dAtabase for Regulatory Grade micrObial Sequences (FDA-ARGOS): Supporting development and validation of Infectious Disease Dx tests.</title>
        <authorList>
            <person name="Sproer C."/>
            <person name="Gronow S."/>
            <person name="Severitt S."/>
            <person name="Schroder I."/>
            <person name="Tallon L."/>
            <person name="Sadzewicz L."/>
            <person name="Zhao X."/>
            <person name="Boylan J."/>
            <person name="Ott S."/>
            <person name="Bowen H."/>
            <person name="Vavikolanu K."/>
            <person name="Mehta A."/>
            <person name="Aluvathingal J."/>
            <person name="Nadendla S."/>
            <person name="Lowell S."/>
            <person name="Myers T."/>
            <person name="Yan Y."/>
            <person name="Sichtig H."/>
        </authorList>
    </citation>
    <scope>NUCLEOTIDE SEQUENCE [LARGE SCALE GENOMIC DNA]</scope>
    <source>
        <strain evidence="2 3">FDAARGOS_1131</strain>
    </source>
</reference>
<dbReference type="EMBL" id="CP068108">
    <property type="protein sequence ID" value="QQT99880.1"/>
    <property type="molecule type" value="Genomic_DNA"/>
</dbReference>
<evidence type="ECO:0000256" key="1">
    <source>
        <dbReference type="SAM" id="Phobius"/>
    </source>
</evidence>
<sequence length="319" mass="36705">MKEDNQNTKEFDEVDLLDIKKAAVSLLDTVGFFMYKTGKYIAGKWVFITLGLLLGLILGYVRYNSHQKMLQTAEFSSAKGEVEYTLILAPKYNSIDYLDQLSLVKFSDQLGYTQIKASKLDGLDDIFSFVGQDSLYSKVFENLASKAESLGEAIHNYATSKNYPYQLLKIKAEQPFDIDKFIADLQTHFNEHPYFIKRKQIELGALTKEKEVLEEELKGIQGYAILLEKKGSNLEEQTRYIELLAKKKEILSRLRALEITQLESHEVLFVLDYITENPILTKDEPSIERQIAKDIVKFVLLFLIVGMGIDFVRYYKNRA</sequence>
<evidence type="ECO:0000313" key="2">
    <source>
        <dbReference type="EMBL" id="QQT99880.1"/>
    </source>
</evidence>